<dbReference type="STRING" id="3916.A0A1S3UIQ3"/>
<evidence type="ECO:0000259" key="1">
    <source>
        <dbReference type="PROSITE" id="PS50004"/>
    </source>
</evidence>
<proteinExistence type="predicted"/>
<gene>
    <name evidence="3" type="primary">LOC106765713</name>
</gene>
<keyword evidence="2" id="KW-1185">Reference proteome</keyword>
<feature type="domain" description="C2" evidence="1">
    <location>
        <begin position="1"/>
        <end position="113"/>
    </location>
</feature>
<dbReference type="PROSITE" id="PS50004">
    <property type="entry name" value="C2"/>
    <property type="match status" value="1"/>
</dbReference>
<dbReference type="GeneID" id="106765713"/>
<dbReference type="Gene3D" id="2.60.40.150">
    <property type="entry name" value="C2 domain"/>
    <property type="match status" value="1"/>
</dbReference>
<dbReference type="PANTHER" id="PTHR47038">
    <property type="entry name" value="BAG-ASSOCIATED GRAM PROTEIN 1"/>
    <property type="match status" value="1"/>
</dbReference>
<dbReference type="Proteomes" id="UP000087766">
    <property type="component" value="Chromosome 7"/>
</dbReference>
<organism evidence="2 3">
    <name type="scientific">Vigna radiata var. radiata</name>
    <name type="common">Mung bean</name>
    <name type="synonym">Phaseolus aureus</name>
    <dbReference type="NCBI Taxonomy" id="3916"/>
    <lineage>
        <taxon>Eukaryota</taxon>
        <taxon>Viridiplantae</taxon>
        <taxon>Streptophyta</taxon>
        <taxon>Embryophyta</taxon>
        <taxon>Tracheophyta</taxon>
        <taxon>Spermatophyta</taxon>
        <taxon>Magnoliopsida</taxon>
        <taxon>eudicotyledons</taxon>
        <taxon>Gunneridae</taxon>
        <taxon>Pentapetalae</taxon>
        <taxon>rosids</taxon>
        <taxon>fabids</taxon>
        <taxon>Fabales</taxon>
        <taxon>Fabaceae</taxon>
        <taxon>Papilionoideae</taxon>
        <taxon>50 kb inversion clade</taxon>
        <taxon>NPAAA clade</taxon>
        <taxon>indigoferoid/millettioid clade</taxon>
        <taxon>Phaseoleae</taxon>
        <taxon>Vigna</taxon>
    </lineage>
</organism>
<dbReference type="OrthoDB" id="2162691at2759"/>
<name>A0A1S3UIQ3_VIGRR</name>
<dbReference type="InterPro" id="IPR044655">
    <property type="entry name" value="BAGP1-like"/>
</dbReference>
<dbReference type="SMART" id="SM00568">
    <property type="entry name" value="GRAM"/>
    <property type="match status" value="1"/>
</dbReference>
<dbReference type="Gene3D" id="2.30.29.30">
    <property type="entry name" value="Pleckstrin-homology domain (PH domain)/Phosphotyrosine-binding domain (PTB)"/>
    <property type="match status" value="1"/>
</dbReference>
<accession>A0A1S3UIQ3</accession>
<dbReference type="InterPro" id="IPR035892">
    <property type="entry name" value="C2_domain_sf"/>
</dbReference>
<dbReference type="CDD" id="cd00030">
    <property type="entry name" value="C2"/>
    <property type="match status" value="1"/>
</dbReference>
<dbReference type="InterPro" id="IPR004182">
    <property type="entry name" value="GRAM"/>
</dbReference>
<dbReference type="SUPFAM" id="SSF49562">
    <property type="entry name" value="C2 domain (Calcium/lipid-binding domain, CaLB)"/>
    <property type="match status" value="1"/>
</dbReference>
<reference evidence="2" key="1">
    <citation type="journal article" date="2014" name="Nat. Commun.">
        <title>Genome sequence of mungbean and insights into evolution within Vigna species.</title>
        <authorList>
            <person name="Kang Y.J."/>
            <person name="Kim S.K."/>
            <person name="Kim M.Y."/>
            <person name="Lestari P."/>
            <person name="Kim K.H."/>
            <person name="Ha B.K."/>
            <person name="Jun T.H."/>
            <person name="Hwang W.J."/>
            <person name="Lee T."/>
            <person name="Lee J."/>
            <person name="Shim S."/>
            <person name="Yoon M.Y."/>
            <person name="Jang Y.E."/>
            <person name="Han K.S."/>
            <person name="Taeprayoon P."/>
            <person name="Yoon N."/>
            <person name="Somta P."/>
            <person name="Tanya P."/>
            <person name="Kim K.S."/>
            <person name="Gwag J.G."/>
            <person name="Moon J.K."/>
            <person name="Lee Y.H."/>
            <person name="Park B.S."/>
            <person name="Bombarely A."/>
            <person name="Doyle J.J."/>
            <person name="Jackson S.A."/>
            <person name="Schafleitner R."/>
            <person name="Srinives P."/>
            <person name="Varshney R.K."/>
            <person name="Lee S.H."/>
        </authorList>
    </citation>
    <scope>NUCLEOTIDE SEQUENCE [LARGE SCALE GENOMIC DNA]</scope>
    <source>
        <strain evidence="2">cv. VC1973A</strain>
    </source>
</reference>
<dbReference type="AlphaFoldDB" id="A0A1S3UIQ3"/>
<dbReference type="Pfam" id="PF00168">
    <property type="entry name" value="C2"/>
    <property type="match status" value="1"/>
</dbReference>
<sequence>MEQPKGDSETSSGYQIMVELFAAKDLVGTKLIGNPDPYAVITCGDDESRFSSIIHGSRNPVWGEDFNFYVHELPVQINVAIYDWKICSVSIPLGSVTVPVESEGSTPAWWHTLGSPSGQVTFRIKTQPSGNGSRINGYGGGNPQTRMSPLETHGLTVVHKKSGPLQTIFGLHPNEVVDHDHTCALETLFLYHGHMYISARHICFYSTVFKEMKVVIPFEDIDMIQTSQHALINPAITIVLRPGAGGRGAPPLKSRDDEIKNKHYITTDDDGLCQNVLAATYMFASFCNRDLVLKDLQRAKKKFNEILEVKKETAVPELCSHSGSVRGSKILDKAPVVRHAKSQKASTYHPINEVIPGVAELFSNLFIDGPNFTGKNNSARKDANFVVFEKVQQAT</sequence>
<dbReference type="InterPro" id="IPR000008">
    <property type="entry name" value="C2_dom"/>
</dbReference>
<evidence type="ECO:0000313" key="3">
    <source>
        <dbReference type="RefSeq" id="XP_014505905.1"/>
    </source>
</evidence>
<evidence type="ECO:0000313" key="2">
    <source>
        <dbReference type="Proteomes" id="UP000087766"/>
    </source>
</evidence>
<dbReference type="KEGG" id="vra:106765713"/>
<reference evidence="3" key="2">
    <citation type="submission" date="2025-08" db="UniProtKB">
        <authorList>
            <consortium name="RefSeq"/>
        </authorList>
    </citation>
    <scope>IDENTIFICATION</scope>
    <source>
        <tissue evidence="3">Leaf</tissue>
    </source>
</reference>
<dbReference type="SMART" id="SM00239">
    <property type="entry name" value="C2"/>
    <property type="match status" value="1"/>
</dbReference>
<protein>
    <submittedName>
        <fullName evidence="3">BAG-associated GRAM protein 1</fullName>
    </submittedName>
</protein>
<dbReference type="InterPro" id="IPR011993">
    <property type="entry name" value="PH-like_dom_sf"/>
</dbReference>
<dbReference type="PANTHER" id="PTHR47038:SF1">
    <property type="entry name" value="BAG-ASSOCIATED GRAM PROTEIN 1"/>
    <property type="match status" value="1"/>
</dbReference>
<dbReference type="Pfam" id="PF02893">
    <property type="entry name" value="GRAM"/>
    <property type="match status" value="1"/>
</dbReference>
<dbReference type="RefSeq" id="XP_014505905.1">
    <property type="nucleotide sequence ID" value="XM_014650419.2"/>
</dbReference>